<organism evidence="1 2">
    <name type="scientific">Tritonibacter scottomollicae</name>
    <name type="common">Epibacterium scottomollicae</name>
    <dbReference type="NCBI Taxonomy" id="483013"/>
    <lineage>
        <taxon>Bacteria</taxon>
        <taxon>Pseudomonadati</taxon>
        <taxon>Pseudomonadota</taxon>
        <taxon>Alphaproteobacteria</taxon>
        <taxon>Rhodobacterales</taxon>
        <taxon>Paracoccaceae</taxon>
        <taxon>Tritonibacter</taxon>
    </lineage>
</organism>
<name>A0ABZ0HLF6_TRISK</name>
<sequence length="54" mass="6189">MQVTLCQPVLLRHVTIGRLLRLAGHPPRFVRTAALGRSRRVMQGAYFVEKLFLD</sequence>
<evidence type="ECO:0000313" key="2">
    <source>
        <dbReference type="Proteomes" id="UP001302666"/>
    </source>
</evidence>
<reference evidence="1 2" key="1">
    <citation type="submission" date="2023-10" db="EMBL/GenBank/DDBJ databases">
        <title>Eight complete genome sequences of bacteria isolated from laboratory stock of Giant Kelp gametophytes.</title>
        <authorList>
            <person name="Tolentino B."/>
            <person name="Nuzhdin S."/>
        </authorList>
    </citation>
    <scope>NUCLEOTIDE SEQUENCE [LARGE SCALE GENOMIC DNA]</scope>
    <source>
        <strain evidence="1 2">LC.270.F.C4</strain>
    </source>
</reference>
<accession>A0ABZ0HLF6</accession>
<gene>
    <name evidence="1" type="ORF">R1T40_09810</name>
</gene>
<dbReference type="Proteomes" id="UP001302666">
    <property type="component" value="Chromosome"/>
</dbReference>
<protein>
    <submittedName>
        <fullName evidence="1">Uncharacterized protein</fullName>
    </submittedName>
</protein>
<keyword evidence="2" id="KW-1185">Reference proteome</keyword>
<evidence type="ECO:0000313" key="1">
    <source>
        <dbReference type="EMBL" id="WOI34995.1"/>
    </source>
</evidence>
<dbReference type="EMBL" id="CP136704">
    <property type="protein sequence ID" value="WOI34995.1"/>
    <property type="molecule type" value="Genomic_DNA"/>
</dbReference>
<proteinExistence type="predicted"/>